<gene>
    <name evidence="1" type="ORF">EG68_12623</name>
</gene>
<accession>A0A8S9YC34</accession>
<protein>
    <submittedName>
        <fullName evidence="1">Uncharacterized protein</fullName>
    </submittedName>
</protein>
<feature type="non-terminal residue" evidence="1">
    <location>
        <position position="1"/>
    </location>
</feature>
<evidence type="ECO:0000313" key="1">
    <source>
        <dbReference type="EMBL" id="KAF7233846.1"/>
    </source>
</evidence>
<organism evidence="1 2">
    <name type="scientific">Paragonimus skrjabini miyazakii</name>
    <dbReference type="NCBI Taxonomy" id="59628"/>
    <lineage>
        <taxon>Eukaryota</taxon>
        <taxon>Metazoa</taxon>
        <taxon>Spiralia</taxon>
        <taxon>Lophotrochozoa</taxon>
        <taxon>Platyhelminthes</taxon>
        <taxon>Trematoda</taxon>
        <taxon>Digenea</taxon>
        <taxon>Plagiorchiida</taxon>
        <taxon>Troglotremata</taxon>
        <taxon>Troglotrematidae</taxon>
        <taxon>Paragonimus</taxon>
    </lineage>
</organism>
<comment type="caution">
    <text evidence="1">The sequence shown here is derived from an EMBL/GenBank/DDBJ whole genome shotgun (WGS) entry which is preliminary data.</text>
</comment>
<proteinExistence type="predicted"/>
<name>A0A8S9YC34_9TREM</name>
<keyword evidence="2" id="KW-1185">Reference proteome</keyword>
<dbReference type="OrthoDB" id="6264299at2759"/>
<dbReference type="EMBL" id="JTDE01018424">
    <property type="protein sequence ID" value="KAF7233846.1"/>
    <property type="molecule type" value="Genomic_DNA"/>
</dbReference>
<reference evidence="1" key="1">
    <citation type="submission" date="2019-07" db="EMBL/GenBank/DDBJ databases">
        <title>Annotation for the trematode Paragonimus miyazaki's.</title>
        <authorList>
            <person name="Choi Y.-J."/>
        </authorList>
    </citation>
    <scope>NUCLEOTIDE SEQUENCE</scope>
    <source>
        <strain evidence="1">Japan</strain>
    </source>
</reference>
<dbReference type="AlphaFoldDB" id="A0A8S9YC34"/>
<dbReference type="Proteomes" id="UP000822476">
    <property type="component" value="Unassembled WGS sequence"/>
</dbReference>
<sequence length="154" mass="17900">AKEYVSFFTRAERARVPATLLDGEALDIAADESVLQDDISEGTFRRLRARFITDPHRIDVRRQFHGRIQHLVEKLAENIAADESVLQDDISEGTFRRLRARFITDPHRMDVRRQFHGRIQHLVEKLAENFAAYVPRVLRMTTRNFGNNVSSNKL</sequence>
<evidence type="ECO:0000313" key="2">
    <source>
        <dbReference type="Proteomes" id="UP000822476"/>
    </source>
</evidence>